<evidence type="ECO:0000256" key="4">
    <source>
        <dbReference type="ARBA" id="ARBA00022679"/>
    </source>
</evidence>
<keyword evidence="3" id="KW-0489">Methyltransferase</keyword>
<feature type="compositionally biased region" description="Low complexity" evidence="7">
    <location>
        <begin position="263"/>
        <end position="278"/>
    </location>
</feature>
<organism evidence="9 10">
    <name type="scientific">Streptomyces pacificus</name>
    <dbReference type="NCBI Taxonomy" id="2705029"/>
    <lineage>
        <taxon>Bacteria</taxon>
        <taxon>Bacillati</taxon>
        <taxon>Actinomycetota</taxon>
        <taxon>Actinomycetes</taxon>
        <taxon>Kitasatosporales</taxon>
        <taxon>Streptomycetaceae</taxon>
        <taxon>Streptomyces</taxon>
    </lineage>
</organism>
<dbReference type="Gene3D" id="3.10.180.10">
    <property type="entry name" value="2,3-Dihydroxybiphenyl 1,2-Dioxygenase, domain 1"/>
    <property type="match status" value="1"/>
</dbReference>
<dbReference type="PANTHER" id="PTHR43467">
    <property type="entry name" value="COBALT-PRECORRIN-2 C(20)-METHYLTRANSFERASE"/>
    <property type="match status" value="1"/>
</dbReference>
<dbReference type="EMBL" id="BLLG01000010">
    <property type="protein sequence ID" value="GFH37476.1"/>
    <property type="molecule type" value="Genomic_DNA"/>
</dbReference>
<evidence type="ECO:0000256" key="7">
    <source>
        <dbReference type="SAM" id="MobiDB-lite"/>
    </source>
</evidence>
<dbReference type="InterPro" id="IPR035996">
    <property type="entry name" value="4pyrrol_Methylase_sf"/>
</dbReference>
<keyword evidence="6" id="KW-0046">Antibiotic resistance</keyword>
<evidence type="ECO:0000256" key="5">
    <source>
        <dbReference type="ARBA" id="ARBA00022691"/>
    </source>
</evidence>
<dbReference type="InterPro" id="IPR014776">
    <property type="entry name" value="4pyrrole_Mease_sub2"/>
</dbReference>
<dbReference type="InterPro" id="IPR014777">
    <property type="entry name" value="4pyrrole_Mease_sub1"/>
</dbReference>
<comment type="caution">
    <text evidence="9">The sequence shown here is derived from an EMBL/GenBank/DDBJ whole genome shotgun (WGS) entry which is preliminary data.</text>
</comment>
<evidence type="ECO:0000313" key="9">
    <source>
        <dbReference type="EMBL" id="GFH37476.1"/>
    </source>
</evidence>
<dbReference type="Pfam" id="PF00590">
    <property type="entry name" value="TP_methylase"/>
    <property type="match status" value="1"/>
</dbReference>
<keyword evidence="5" id="KW-0949">S-adenosyl-L-methionine</keyword>
<feature type="compositionally biased region" description="Low complexity" evidence="7">
    <location>
        <begin position="285"/>
        <end position="295"/>
    </location>
</feature>
<keyword evidence="10" id="KW-1185">Reference proteome</keyword>
<dbReference type="SUPFAM" id="SSF53790">
    <property type="entry name" value="Tetrapyrrole methylase"/>
    <property type="match status" value="1"/>
</dbReference>
<proteinExistence type="predicted"/>
<evidence type="ECO:0000256" key="1">
    <source>
        <dbReference type="ARBA" id="ARBA00004953"/>
    </source>
</evidence>
<evidence type="ECO:0000256" key="6">
    <source>
        <dbReference type="ARBA" id="ARBA00023251"/>
    </source>
</evidence>
<dbReference type="Gene3D" id="3.30.950.10">
    <property type="entry name" value="Methyltransferase, Cobalt-precorrin-4 Transmethylase, Domain 2"/>
    <property type="match status" value="1"/>
</dbReference>
<dbReference type="InterPro" id="IPR000878">
    <property type="entry name" value="4pyrrol_Mease"/>
</dbReference>
<dbReference type="InterPro" id="IPR029068">
    <property type="entry name" value="Glyas_Bleomycin-R_OHBP_Dase"/>
</dbReference>
<dbReference type="CDD" id="cd11643">
    <property type="entry name" value="Precorrin-6A-synthase"/>
    <property type="match status" value="1"/>
</dbReference>
<keyword evidence="2" id="KW-0169">Cobalamin biosynthesis</keyword>
<dbReference type="GO" id="GO:0043819">
    <property type="term" value="F:precorrin-6A synthase (deacetylating) activity"/>
    <property type="evidence" value="ECO:0007669"/>
    <property type="project" value="InterPro"/>
</dbReference>
<evidence type="ECO:0000259" key="8">
    <source>
        <dbReference type="Pfam" id="PF00590"/>
    </source>
</evidence>
<protein>
    <recommendedName>
        <fullName evidence="8">Tetrapyrrole methylase domain-containing protein</fullName>
    </recommendedName>
</protein>
<evidence type="ECO:0000256" key="2">
    <source>
        <dbReference type="ARBA" id="ARBA00022573"/>
    </source>
</evidence>
<dbReference type="NCBIfam" id="TIGR02434">
    <property type="entry name" value="CobF"/>
    <property type="match status" value="1"/>
</dbReference>
<dbReference type="Gene3D" id="3.40.1010.10">
    <property type="entry name" value="Cobalt-precorrin-4 Transmethylase, Domain 1"/>
    <property type="match status" value="1"/>
</dbReference>
<feature type="region of interest" description="Disordered" evidence="7">
    <location>
        <begin position="263"/>
        <end position="316"/>
    </location>
</feature>
<dbReference type="SUPFAM" id="SSF54593">
    <property type="entry name" value="Glyoxalase/Bleomycin resistance protein/Dihydroxybiphenyl dioxygenase"/>
    <property type="match status" value="1"/>
</dbReference>
<dbReference type="AlphaFoldDB" id="A0A6A0AX62"/>
<comment type="pathway">
    <text evidence="1">Cofactor biosynthesis; adenosylcobalamin biosynthesis.</text>
</comment>
<dbReference type="Pfam" id="PF19581">
    <property type="entry name" value="Glyoxalase_7"/>
    <property type="match status" value="1"/>
</dbReference>
<sequence>MNTDPRRLLVIGIGAGDPDHLTLAAVKAISRADVFFVLGKGPEKSSLTDLRRRMLDEHASPPFRVVEAEDPWRDRAREGRSGYTAAVHDWRSRRADLYERLIRDELGPGRTGAFLVWGDPALYDSTLGILAEIEERGTVAFDTEVVPGVSSVSALAARHRITLNQVGRPVRITPARRLREEGLDDADVVVMLDAGEAFTEVADDGVWIYWGAYVGTPDEILVSGPLPDVAGRISRLRAEARARHGWIMDTYLLRTVDRPMAGGADSAADSAADGAAGSASGGSSGRAPSARPAASTPSLPGPGGKAQEAGEPGEADAEAVPVLRVADAAAAVSWYERLGFAKQGEHRSEPGLPAFTEIARGPVKLFLSEHTGDAGPGTLVYLRVGDVDAVAGEFGASVTTAPRAREVELRDPDGNRLRVGTPLE</sequence>
<evidence type="ECO:0000256" key="3">
    <source>
        <dbReference type="ARBA" id="ARBA00022603"/>
    </source>
</evidence>
<reference evidence="9 10" key="1">
    <citation type="submission" date="2020-02" db="EMBL/GenBank/DDBJ databases">
        <title>Whole Genome Shotgun Sequence of Streptomyces sp. strain CWH03.</title>
        <authorList>
            <person name="Dohra H."/>
            <person name="Kodani S."/>
            <person name="Yamamura H."/>
        </authorList>
    </citation>
    <scope>NUCLEOTIDE SEQUENCE [LARGE SCALE GENOMIC DNA]</scope>
    <source>
        <strain evidence="9 10">CWH03</strain>
    </source>
</reference>
<keyword evidence="4" id="KW-0808">Transferase</keyword>
<dbReference type="GO" id="GO:0009236">
    <property type="term" value="P:cobalamin biosynthetic process"/>
    <property type="evidence" value="ECO:0007669"/>
    <property type="project" value="UniProtKB-KW"/>
</dbReference>
<gene>
    <name evidence="9" type="ORF">SCWH03_37140</name>
</gene>
<dbReference type="InterPro" id="IPR012797">
    <property type="entry name" value="CobF"/>
</dbReference>
<dbReference type="PANTHER" id="PTHR43467:SF1">
    <property type="entry name" value="PRECORRIN-6A SYNTHASE [DEACETYLATING]"/>
    <property type="match status" value="1"/>
</dbReference>
<feature type="domain" description="Tetrapyrrole methylase" evidence="8">
    <location>
        <begin position="8"/>
        <end position="229"/>
    </location>
</feature>
<dbReference type="Proteomes" id="UP000484988">
    <property type="component" value="Unassembled WGS sequence"/>
</dbReference>
<dbReference type="InterPro" id="IPR000335">
    <property type="entry name" value="Bleomycin-R"/>
</dbReference>
<accession>A0A6A0AX62</accession>
<name>A0A6A0AX62_9ACTN</name>
<dbReference type="GO" id="GO:0032259">
    <property type="term" value="P:methylation"/>
    <property type="evidence" value="ECO:0007669"/>
    <property type="project" value="UniProtKB-KW"/>
</dbReference>
<evidence type="ECO:0000313" key="10">
    <source>
        <dbReference type="Proteomes" id="UP000484988"/>
    </source>
</evidence>
<dbReference type="GO" id="GO:0046677">
    <property type="term" value="P:response to antibiotic"/>
    <property type="evidence" value="ECO:0007669"/>
    <property type="project" value="UniProtKB-KW"/>
</dbReference>